<organism evidence="1 2">
    <name type="scientific">Thelohanellus kitauei</name>
    <name type="common">Myxosporean</name>
    <dbReference type="NCBI Taxonomy" id="669202"/>
    <lineage>
        <taxon>Eukaryota</taxon>
        <taxon>Metazoa</taxon>
        <taxon>Cnidaria</taxon>
        <taxon>Myxozoa</taxon>
        <taxon>Myxosporea</taxon>
        <taxon>Bivalvulida</taxon>
        <taxon>Platysporina</taxon>
        <taxon>Myxobolidae</taxon>
        <taxon>Thelohanellus</taxon>
    </lineage>
</organism>
<name>A0A0C2MSU4_THEKT</name>
<protein>
    <recommendedName>
        <fullName evidence="3">Beta-soluble NSF attachment protein</fullName>
    </recommendedName>
</protein>
<accession>A0A0C2MSU4</accession>
<dbReference type="InterPro" id="IPR011990">
    <property type="entry name" value="TPR-like_helical_dom_sf"/>
</dbReference>
<evidence type="ECO:0000313" key="1">
    <source>
        <dbReference type="EMBL" id="KII70366.1"/>
    </source>
</evidence>
<dbReference type="AlphaFoldDB" id="A0A0C2MSU4"/>
<dbReference type="EMBL" id="JWZT01002083">
    <property type="protein sequence ID" value="KII70366.1"/>
    <property type="molecule type" value="Genomic_DNA"/>
</dbReference>
<comment type="caution">
    <text evidence="1">The sequence shown here is derived from an EMBL/GenBank/DDBJ whole genome shotgun (WGS) entry which is preliminary data.</text>
</comment>
<reference evidence="1 2" key="1">
    <citation type="journal article" date="2014" name="Genome Biol. Evol.">
        <title>The genome of the myxosporean Thelohanellus kitauei shows adaptations to nutrient acquisition within its fish host.</title>
        <authorList>
            <person name="Yang Y."/>
            <person name="Xiong J."/>
            <person name="Zhou Z."/>
            <person name="Huo F."/>
            <person name="Miao W."/>
            <person name="Ran C."/>
            <person name="Liu Y."/>
            <person name="Zhang J."/>
            <person name="Feng J."/>
            <person name="Wang M."/>
            <person name="Wang M."/>
            <person name="Wang L."/>
            <person name="Yao B."/>
        </authorList>
    </citation>
    <scope>NUCLEOTIDE SEQUENCE [LARGE SCALE GENOMIC DNA]</scope>
    <source>
        <strain evidence="1">Wuqing</strain>
    </source>
</reference>
<sequence>MSSFLERRRITNECLEACYKEHRETAKNHEEHHRFEEAGKEFFKSAKCFDLRSGYSDPWQPFEKYKRAANCFVRAHSKEAITSFTEAVKFLYNPMGGFYDDLSFEAVYFCIEFGYICEKELFDPLLANNLYTMADEWRLERGIPHTCPLTTFEPANYENDASAVMVEKNKFLSKKFKLGGGNITACVYAGSALVSISKFVSSWNFIKTKI</sequence>
<dbReference type="Proteomes" id="UP000031668">
    <property type="component" value="Unassembled WGS sequence"/>
</dbReference>
<gene>
    <name evidence="1" type="ORF">RF11_00148</name>
</gene>
<evidence type="ECO:0008006" key="3">
    <source>
        <dbReference type="Google" id="ProtNLM"/>
    </source>
</evidence>
<evidence type="ECO:0000313" key="2">
    <source>
        <dbReference type="Proteomes" id="UP000031668"/>
    </source>
</evidence>
<keyword evidence="2" id="KW-1185">Reference proteome</keyword>
<proteinExistence type="predicted"/>
<dbReference type="Pfam" id="PF14938">
    <property type="entry name" value="SNAP"/>
    <property type="match status" value="1"/>
</dbReference>
<dbReference type="Gene3D" id="1.25.40.10">
    <property type="entry name" value="Tetratricopeptide repeat domain"/>
    <property type="match status" value="1"/>
</dbReference>